<evidence type="ECO:0000256" key="1">
    <source>
        <dbReference type="ARBA" id="ARBA00004370"/>
    </source>
</evidence>
<dbReference type="EMBL" id="LCEW01000053">
    <property type="protein sequence ID" value="KKS78727.1"/>
    <property type="molecule type" value="Genomic_DNA"/>
</dbReference>
<dbReference type="PANTHER" id="PTHR10806">
    <property type="entry name" value="SIGNAL PEPTIDASE COMPLEX CATALYTIC SUBUNIT SEC11"/>
    <property type="match status" value="1"/>
</dbReference>
<evidence type="ECO:0000313" key="7">
    <source>
        <dbReference type="EMBL" id="KKS78727.1"/>
    </source>
</evidence>
<comment type="subcellular location">
    <subcellularLocation>
        <location evidence="1">Membrane</location>
    </subcellularLocation>
</comment>
<dbReference type="CDD" id="cd06530">
    <property type="entry name" value="S26_SPase_I"/>
    <property type="match status" value="1"/>
</dbReference>
<dbReference type="SUPFAM" id="SSF51306">
    <property type="entry name" value="LexA/Signal peptidase"/>
    <property type="match status" value="1"/>
</dbReference>
<dbReference type="EC" id="3.4.21.89" evidence="5"/>
<dbReference type="Gene3D" id="2.10.109.10">
    <property type="entry name" value="Umud Fragment, subunit A"/>
    <property type="match status" value="1"/>
</dbReference>
<dbReference type="GO" id="GO:0004252">
    <property type="term" value="F:serine-type endopeptidase activity"/>
    <property type="evidence" value="ECO:0007669"/>
    <property type="project" value="UniProtKB-UniRule"/>
</dbReference>
<dbReference type="GO" id="GO:0009003">
    <property type="term" value="F:signal peptidase activity"/>
    <property type="evidence" value="ECO:0007669"/>
    <property type="project" value="UniProtKB-EC"/>
</dbReference>
<keyword evidence="3 6" id="KW-1133">Transmembrane helix</keyword>
<evidence type="ECO:0000313" key="8">
    <source>
        <dbReference type="Proteomes" id="UP000034213"/>
    </source>
</evidence>
<dbReference type="InterPro" id="IPR036286">
    <property type="entry name" value="LexA/Signal_pep-like_sf"/>
</dbReference>
<dbReference type="InterPro" id="IPR019533">
    <property type="entry name" value="Peptidase_S26"/>
</dbReference>
<feature type="transmembrane region" description="Helical" evidence="6">
    <location>
        <begin position="130"/>
        <end position="150"/>
    </location>
</feature>
<evidence type="ECO:0000256" key="2">
    <source>
        <dbReference type="ARBA" id="ARBA00022692"/>
    </source>
</evidence>
<proteinExistence type="predicted"/>
<name>A0A0G1BZJ4_9BACT</name>
<dbReference type="GO" id="GO:0006465">
    <property type="term" value="P:signal peptide processing"/>
    <property type="evidence" value="ECO:0007669"/>
    <property type="project" value="UniProtKB-UniRule"/>
</dbReference>
<evidence type="ECO:0000256" key="5">
    <source>
        <dbReference type="NCBIfam" id="TIGR02228"/>
    </source>
</evidence>
<keyword evidence="4 6" id="KW-0472">Membrane</keyword>
<sequence length="167" mass="18659">MKKKFGYWLGLAFLATIAIFLMALILNLPNGFKLYTVQSGSMQPVIKIGSLVVSQKAADYKVGEVITFKNAPVPTTHRIQAIKDSIYTTKGDANDIADTEPVRQEQILGKVVLSLPYLGYPVRFVKTKEGFIGLIVIPATIIVYSEILNIKNEIIKLKKRRNEKNFS</sequence>
<dbReference type="GO" id="GO:0016020">
    <property type="term" value="C:membrane"/>
    <property type="evidence" value="ECO:0007669"/>
    <property type="project" value="UniProtKB-SubCell"/>
</dbReference>
<gene>
    <name evidence="7" type="ORF">UV54_C0053G0007</name>
</gene>
<organism evidence="7 8">
    <name type="scientific">Candidatus Beckwithbacteria bacterium GW2011_GWA2_43_10</name>
    <dbReference type="NCBI Taxonomy" id="1618369"/>
    <lineage>
        <taxon>Bacteria</taxon>
        <taxon>Candidatus Beckwithiibacteriota</taxon>
    </lineage>
</organism>
<dbReference type="Proteomes" id="UP000034213">
    <property type="component" value="Unassembled WGS sequence"/>
</dbReference>
<evidence type="ECO:0000256" key="3">
    <source>
        <dbReference type="ARBA" id="ARBA00022989"/>
    </source>
</evidence>
<dbReference type="NCBIfam" id="TIGR02228">
    <property type="entry name" value="sigpep_I_arch"/>
    <property type="match status" value="1"/>
</dbReference>
<reference evidence="7 8" key="1">
    <citation type="journal article" date="2015" name="Nature">
        <title>rRNA introns, odd ribosomes, and small enigmatic genomes across a large radiation of phyla.</title>
        <authorList>
            <person name="Brown C.T."/>
            <person name="Hug L.A."/>
            <person name="Thomas B.C."/>
            <person name="Sharon I."/>
            <person name="Castelle C.J."/>
            <person name="Singh A."/>
            <person name="Wilkins M.J."/>
            <person name="Williams K.H."/>
            <person name="Banfield J.F."/>
        </authorList>
    </citation>
    <scope>NUCLEOTIDE SEQUENCE [LARGE SCALE GENOMIC DNA]</scope>
</reference>
<dbReference type="InterPro" id="IPR001733">
    <property type="entry name" value="Peptidase_S26B"/>
</dbReference>
<protein>
    <recommendedName>
        <fullName evidence="5">Signal peptidase I</fullName>
        <ecNumber evidence="5">3.4.21.89</ecNumber>
    </recommendedName>
</protein>
<dbReference type="AlphaFoldDB" id="A0A0G1BZJ4"/>
<accession>A0A0G1BZJ4</accession>
<dbReference type="PANTHER" id="PTHR10806:SF6">
    <property type="entry name" value="SIGNAL PEPTIDASE COMPLEX CATALYTIC SUBUNIT SEC11"/>
    <property type="match status" value="1"/>
</dbReference>
<keyword evidence="2 6" id="KW-0812">Transmembrane</keyword>
<dbReference type="STRING" id="1618369.UV54_C0053G0007"/>
<evidence type="ECO:0000256" key="6">
    <source>
        <dbReference type="SAM" id="Phobius"/>
    </source>
</evidence>
<comment type="caution">
    <text evidence="7">The sequence shown here is derived from an EMBL/GenBank/DDBJ whole genome shotgun (WGS) entry which is preliminary data.</text>
</comment>
<evidence type="ECO:0000256" key="4">
    <source>
        <dbReference type="ARBA" id="ARBA00023136"/>
    </source>
</evidence>
<feature type="transmembrane region" description="Helical" evidence="6">
    <location>
        <begin position="7"/>
        <end position="26"/>
    </location>
</feature>